<feature type="transmembrane region" description="Helical" evidence="6">
    <location>
        <begin position="330"/>
        <end position="348"/>
    </location>
</feature>
<dbReference type="InterPro" id="IPR005828">
    <property type="entry name" value="MFS_sugar_transport-like"/>
</dbReference>
<dbReference type="RefSeq" id="XP_022839614.1">
    <property type="nucleotide sequence ID" value="XM_022983339.1"/>
</dbReference>
<evidence type="ECO:0000256" key="1">
    <source>
        <dbReference type="ARBA" id="ARBA00004141"/>
    </source>
</evidence>
<feature type="transmembrane region" description="Helical" evidence="6">
    <location>
        <begin position="360"/>
        <end position="380"/>
    </location>
</feature>
<feature type="compositionally biased region" description="Basic and acidic residues" evidence="5">
    <location>
        <begin position="76"/>
        <end position="95"/>
    </location>
</feature>
<feature type="transmembrane region" description="Helical" evidence="6">
    <location>
        <begin position="544"/>
        <end position="566"/>
    </location>
</feature>
<organism evidence="8 9">
    <name type="scientific">Ostreococcus tauri</name>
    <name type="common">Marine green alga</name>
    <dbReference type="NCBI Taxonomy" id="70448"/>
    <lineage>
        <taxon>Eukaryota</taxon>
        <taxon>Viridiplantae</taxon>
        <taxon>Chlorophyta</taxon>
        <taxon>Mamiellophyceae</taxon>
        <taxon>Mamiellales</taxon>
        <taxon>Bathycoccaceae</taxon>
        <taxon>Ostreococcus</taxon>
    </lineage>
</organism>
<dbReference type="InParanoid" id="A0A090M4B6"/>
<protein>
    <submittedName>
        <fullName evidence="8">Major facilitator superfamily domain, general substrate transporter</fullName>
    </submittedName>
</protein>
<dbReference type="PANTHER" id="PTHR48021">
    <property type="match status" value="1"/>
</dbReference>
<dbReference type="Pfam" id="PF00083">
    <property type="entry name" value="Sugar_tr"/>
    <property type="match status" value="1"/>
</dbReference>
<feature type="region of interest" description="Disordered" evidence="5">
    <location>
        <begin position="1"/>
        <end position="137"/>
    </location>
</feature>
<name>A0A090M4B6_OSTTA</name>
<reference evidence="9" key="1">
    <citation type="journal article" date="2006" name="Proc. Natl. Acad. Sci. U.S.A.">
        <title>Genome analysis of the smallest free-living eukaryote Ostreococcus tauri unveils many unique features.</title>
        <authorList>
            <person name="Derelle E."/>
            <person name="Ferraz C."/>
            <person name="Rombauts S."/>
            <person name="Rouze P."/>
            <person name="Worden A.Z."/>
            <person name="Robbens S."/>
            <person name="Partensky F."/>
            <person name="Degroeve S."/>
            <person name="Echeynie S."/>
            <person name="Cooke R."/>
            <person name="Saeys Y."/>
            <person name="Wuyts J."/>
            <person name="Jabbari K."/>
            <person name="Bowler C."/>
            <person name="Panaud O."/>
            <person name="Piegu B."/>
            <person name="Ball S.G."/>
            <person name="Ral J.-P."/>
            <person name="Bouget F.-Y."/>
            <person name="Piganeau G."/>
            <person name="De Baets B."/>
            <person name="Picard A."/>
            <person name="Delseny M."/>
            <person name="Demaille J."/>
            <person name="Van de Peer Y."/>
            <person name="Moreau H."/>
        </authorList>
    </citation>
    <scope>NUCLEOTIDE SEQUENCE [LARGE SCALE GENOMIC DNA]</scope>
    <source>
        <strain evidence="9">OTTH 0595 / CCAP 157/2 / RCC745</strain>
    </source>
</reference>
<dbReference type="KEGG" id="ota:OT_ostta09g01980"/>
<keyword evidence="9" id="KW-1185">Reference proteome</keyword>
<dbReference type="GO" id="GO:0016020">
    <property type="term" value="C:membrane"/>
    <property type="evidence" value="ECO:0007669"/>
    <property type="project" value="UniProtKB-SubCell"/>
</dbReference>
<feature type="transmembrane region" description="Helical" evidence="6">
    <location>
        <begin position="197"/>
        <end position="220"/>
    </location>
</feature>
<accession>A0A090M4B6</accession>
<dbReference type="InterPro" id="IPR036259">
    <property type="entry name" value="MFS_trans_sf"/>
</dbReference>
<evidence type="ECO:0000313" key="9">
    <source>
        <dbReference type="Proteomes" id="UP000009170"/>
    </source>
</evidence>
<feature type="compositionally biased region" description="Basic and acidic residues" evidence="5">
    <location>
        <begin position="12"/>
        <end position="25"/>
    </location>
</feature>
<keyword evidence="3 6" id="KW-1133">Transmembrane helix</keyword>
<sequence length="677" mass="72575">MPSRVADADPDDIARRYAKSRERRERRQRSREATPSPKSSSAFDGIRSFFKLSPRNASEDVADVERTADTSSRSVADARESPRSERSERTGRREGSAGVGRAPRAREDGDERRPLLRGSARGDGDDDDDLFAPERAASGRRVGWGGAKLTRESLQMLGGDVESGTESATRARALRASVESSGLSRRVMLLPKAWRQWAAMASVSMACSCAGLAIGFPFAARRTLACGPAGACDDGAGREEFGTLNSTLFVGAVLGALIAGRACDLFGRRTTVVGATIPAVAGWIVVFYAKAFSVLSLAGKFTVGISVGMLSAAAPVLLGEAGSGQNRGALAVLPMVAVAKGVLFMYIASLARVVMHWRHFAALCAGMNTLAFVVTALATVESPRWYLSREMPVHAVDALTTLNGAWEEIEVMEEMAKIISRENAKTSPPGAFAQFRFWHLVTLDNLMRCVTMTCTLVGVQQLSGLSYAVYDDPEIPDDAAVPSSEETRVAFIVALMIGVMMCSRFVDHYGRKPCMTASLIGMLISNVSIAAIASGMHFGPARDALDVSVVCYAFFFGLGMSGIPALMSVELFPQHTRATACAFLCALHWLYAFAVTFAYEIALEVFGSAAVHGFFAVVCALGAFYVARFVPETSSKTLEDTVALLTPRSDATRARTRPISSHARAKPPRNVRSVLLA</sequence>
<feature type="transmembrane region" description="Helical" evidence="6">
    <location>
        <begin position="489"/>
        <end position="506"/>
    </location>
</feature>
<comment type="subcellular location">
    <subcellularLocation>
        <location evidence="1">Membrane</location>
        <topology evidence="1">Multi-pass membrane protein</topology>
    </subcellularLocation>
</comment>
<keyword evidence="4 6" id="KW-0472">Membrane</keyword>
<evidence type="ECO:0000256" key="6">
    <source>
        <dbReference type="SAM" id="Phobius"/>
    </source>
</evidence>
<evidence type="ECO:0000256" key="5">
    <source>
        <dbReference type="SAM" id="MobiDB-lite"/>
    </source>
</evidence>
<dbReference type="InterPro" id="IPR050549">
    <property type="entry name" value="MFS_Trehalose_Transporter"/>
</dbReference>
<feature type="compositionally biased region" description="Basic and acidic residues" evidence="5">
    <location>
        <begin position="104"/>
        <end position="114"/>
    </location>
</feature>
<comment type="caution">
    <text evidence="8">The sequence shown here is derived from an EMBL/GenBank/DDBJ whole genome shotgun (WGS) entry which is preliminary data.</text>
</comment>
<evidence type="ECO:0000313" key="8">
    <source>
        <dbReference type="EMBL" id="CEF99041.1"/>
    </source>
</evidence>
<evidence type="ECO:0000256" key="3">
    <source>
        <dbReference type="ARBA" id="ARBA00022989"/>
    </source>
</evidence>
<dbReference type="PRINTS" id="PR00171">
    <property type="entry name" value="SUGRTRNSPORT"/>
</dbReference>
<dbReference type="Proteomes" id="UP000009170">
    <property type="component" value="Unassembled WGS sequence"/>
</dbReference>
<evidence type="ECO:0000256" key="2">
    <source>
        <dbReference type="ARBA" id="ARBA00022692"/>
    </source>
</evidence>
<dbReference type="PROSITE" id="PS50850">
    <property type="entry name" value="MFS"/>
    <property type="match status" value="1"/>
</dbReference>
<reference evidence="8 9" key="2">
    <citation type="journal article" date="2014" name="BMC Genomics">
        <title>An improved genome of the model marine alga Ostreococcus tauri unfolds by assessing Illumina de novo assemblies.</title>
        <authorList>
            <person name="Blanc-Mathieu R."/>
            <person name="Verhelst B."/>
            <person name="Derelle E."/>
            <person name="Rombauts S."/>
            <person name="Bouget F.Y."/>
            <person name="Carre I."/>
            <person name="Chateau A."/>
            <person name="Eyre-Walker A."/>
            <person name="Grimsley N."/>
            <person name="Moreau H."/>
            <person name="Piegu B."/>
            <person name="Rivals E."/>
            <person name="Schackwitz W."/>
            <person name="Van de Peer Y."/>
            <person name="Piganeau G."/>
        </authorList>
    </citation>
    <scope>NUCLEOTIDE SEQUENCE [LARGE SCALE GENOMIC DNA]</scope>
    <source>
        <strain evidence="9">OTTH 0595 / CCAP 157/2 / RCC745</strain>
    </source>
</reference>
<dbReference type="InterPro" id="IPR020846">
    <property type="entry name" value="MFS_dom"/>
</dbReference>
<feature type="domain" description="Major facilitator superfamily (MFS) profile" evidence="7">
    <location>
        <begin position="203"/>
        <end position="634"/>
    </location>
</feature>
<feature type="transmembrane region" description="Helical" evidence="6">
    <location>
        <begin position="240"/>
        <end position="259"/>
    </location>
</feature>
<dbReference type="PANTHER" id="PTHR48021:SF1">
    <property type="entry name" value="GH07001P-RELATED"/>
    <property type="match status" value="1"/>
</dbReference>
<gene>
    <name evidence="8" type="ORF">OT_ostta09g01980</name>
</gene>
<evidence type="ECO:0000256" key="4">
    <source>
        <dbReference type="ARBA" id="ARBA00023136"/>
    </source>
</evidence>
<dbReference type="InterPro" id="IPR003663">
    <property type="entry name" value="Sugar/inositol_transpt"/>
</dbReference>
<evidence type="ECO:0000259" key="7">
    <source>
        <dbReference type="PROSITE" id="PS50850"/>
    </source>
</evidence>
<dbReference type="EMBL" id="CAID01000009">
    <property type="protein sequence ID" value="CEF99041.1"/>
    <property type="molecule type" value="Genomic_DNA"/>
</dbReference>
<feature type="transmembrane region" description="Helical" evidence="6">
    <location>
        <begin position="578"/>
        <end position="599"/>
    </location>
</feature>
<feature type="transmembrane region" description="Helical" evidence="6">
    <location>
        <begin position="301"/>
        <end position="318"/>
    </location>
</feature>
<feature type="region of interest" description="Disordered" evidence="5">
    <location>
        <begin position="653"/>
        <end position="677"/>
    </location>
</feature>
<proteinExistence type="predicted"/>
<dbReference type="OrthoDB" id="6612291at2759"/>
<keyword evidence="2 6" id="KW-0812">Transmembrane</keyword>
<feature type="transmembrane region" description="Helical" evidence="6">
    <location>
        <begin position="518"/>
        <end position="538"/>
    </location>
</feature>
<dbReference type="GeneID" id="34946121"/>
<feature type="transmembrane region" description="Helical" evidence="6">
    <location>
        <begin position="605"/>
        <end position="627"/>
    </location>
</feature>
<dbReference type="Gene3D" id="1.20.1250.20">
    <property type="entry name" value="MFS general substrate transporter like domains"/>
    <property type="match status" value="1"/>
</dbReference>
<dbReference type="GO" id="GO:0022857">
    <property type="term" value="F:transmembrane transporter activity"/>
    <property type="evidence" value="ECO:0007669"/>
    <property type="project" value="InterPro"/>
</dbReference>
<feature type="transmembrane region" description="Helical" evidence="6">
    <location>
        <begin position="271"/>
        <end position="289"/>
    </location>
</feature>
<dbReference type="AlphaFoldDB" id="A0A090M4B6"/>
<dbReference type="SUPFAM" id="SSF103473">
    <property type="entry name" value="MFS general substrate transporter"/>
    <property type="match status" value="1"/>
</dbReference>